<sequence>SDKKIVAEYANLHGATAAARKFNIPAQVASYYQRKMNSKPPGIFFASFFIHVSSKKLISSFDSCQCFRIYFLKFASIFVNFKQTATNPAHCSGSPGFLRGRGRGRPKLIGDELDAELVDYMVQIKQADPRGHMTASQALAIARSYILDKAPGLLEEHGGQVKLKLTWAMKLVSRITERQKEIELGLPAGALSNMSTGIPPGGNFMADMLSQNFLSQQVSQMMNQAMTGYFKNIL</sequence>
<dbReference type="Proteomes" id="UP000274756">
    <property type="component" value="Unassembled WGS sequence"/>
</dbReference>
<gene>
    <name evidence="1" type="ORF">DME_LOCUS3098</name>
</gene>
<protein>
    <submittedName>
        <fullName evidence="4">Transcription factor</fullName>
    </submittedName>
</protein>
<dbReference type="EMBL" id="UYYG01000104">
    <property type="protein sequence ID" value="VDN53125.1"/>
    <property type="molecule type" value="Genomic_DNA"/>
</dbReference>
<evidence type="ECO:0000313" key="2">
    <source>
        <dbReference type="Proteomes" id="UP000038040"/>
    </source>
</evidence>
<reference evidence="1 3" key="2">
    <citation type="submission" date="2018-11" db="EMBL/GenBank/DDBJ databases">
        <authorList>
            <consortium name="Pathogen Informatics"/>
        </authorList>
    </citation>
    <scope>NUCLEOTIDE SEQUENCE [LARGE SCALE GENOMIC DNA]</scope>
</reference>
<accession>A0A0N4UNB2</accession>
<evidence type="ECO:0000313" key="1">
    <source>
        <dbReference type="EMBL" id="VDN53125.1"/>
    </source>
</evidence>
<proteinExistence type="predicted"/>
<reference evidence="4" key="1">
    <citation type="submission" date="2017-02" db="UniProtKB">
        <authorList>
            <consortium name="WormBaseParasite"/>
        </authorList>
    </citation>
    <scope>IDENTIFICATION</scope>
</reference>
<dbReference type="PANTHER" id="PTHR36522:SF1">
    <property type="entry name" value="AT HOOK-CONTAINING PROTEIN ATTF-4"/>
    <property type="match status" value="1"/>
</dbReference>
<organism evidence="2 4">
    <name type="scientific">Dracunculus medinensis</name>
    <name type="common">Guinea worm</name>
    <dbReference type="NCBI Taxonomy" id="318479"/>
    <lineage>
        <taxon>Eukaryota</taxon>
        <taxon>Metazoa</taxon>
        <taxon>Ecdysozoa</taxon>
        <taxon>Nematoda</taxon>
        <taxon>Chromadorea</taxon>
        <taxon>Rhabditida</taxon>
        <taxon>Spirurina</taxon>
        <taxon>Dracunculoidea</taxon>
        <taxon>Dracunculidae</taxon>
        <taxon>Dracunculus</taxon>
    </lineage>
</organism>
<dbReference type="PANTHER" id="PTHR36522">
    <property type="entry name" value="AT HOOK-CONTAINING PROTEIN ATTF-4"/>
    <property type="match status" value="1"/>
</dbReference>
<evidence type="ECO:0000313" key="4">
    <source>
        <dbReference type="WBParaSite" id="DME_0000938701-mRNA-1"/>
    </source>
</evidence>
<dbReference type="Proteomes" id="UP000038040">
    <property type="component" value="Unplaced"/>
</dbReference>
<keyword evidence="3" id="KW-1185">Reference proteome</keyword>
<evidence type="ECO:0000313" key="3">
    <source>
        <dbReference type="Proteomes" id="UP000274756"/>
    </source>
</evidence>
<dbReference type="InterPro" id="IPR038839">
    <property type="entry name" value="Attf-4-like"/>
</dbReference>
<dbReference type="AlphaFoldDB" id="A0A0N4UNB2"/>
<dbReference type="WBParaSite" id="DME_0000938701-mRNA-1">
    <property type="protein sequence ID" value="DME_0000938701-mRNA-1"/>
    <property type="gene ID" value="DME_0000938701"/>
</dbReference>
<name>A0A0N4UNB2_DRAME</name>
<dbReference type="OrthoDB" id="5866640at2759"/>